<dbReference type="PANTHER" id="PTHR10851">
    <property type="entry name" value="PYRIDOXINE-5-PHOSPHATE OXIDASE"/>
    <property type="match status" value="1"/>
</dbReference>
<proteinExistence type="inferred from homology"/>
<feature type="binding site" evidence="5 6">
    <location>
        <position position="138"/>
    </location>
    <ligand>
        <name>substrate</name>
    </ligand>
</feature>
<feature type="binding site" evidence="5 7">
    <location>
        <begin position="147"/>
        <end position="148"/>
    </location>
    <ligand>
        <name>FMN</name>
        <dbReference type="ChEBI" id="CHEBI:58210"/>
    </ligand>
</feature>
<dbReference type="NCBIfam" id="NF004231">
    <property type="entry name" value="PRK05679.1"/>
    <property type="match status" value="1"/>
</dbReference>
<dbReference type="PIRSF" id="PIRSF000190">
    <property type="entry name" value="Pyd_amn-ph_oxd"/>
    <property type="match status" value="1"/>
</dbReference>
<dbReference type="SUPFAM" id="SSF50475">
    <property type="entry name" value="FMN-binding split barrel"/>
    <property type="match status" value="1"/>
</dbReference>
<evidence type="ECO:0000256" key="5">
    <source>
        <dbReference type="HAMAP-Rule" id="MF_01629"/>
    </source>
</evidence>
<accession>A0A3G8ZTA3</accession>
<dbReference type="Gene3D" id="2.30.110.10">
    <property type="entry name" value="Electron Transport, Fmn-binding Protein, Chain A"/>
    <property type="match status" value="1"/>
</dbReference>
<dbReference type="RefSeq" id="WP_124797961.1">
    <property type="nucleotide sequence ID" value="NZ_CP034170.1"/>
</dbReference>
<gene>
    <name evidence="5 10" type="primary">pdxH</name>
    <name evidence="10" type="ORF">EH165_02975</name>
</gene>
<feature type="binding site" evidence="5 6">
    <location>
        <begin position="205"/>
        <end position="207"/>
    </location>
    <ligand>
        <name>substrate</name>
    </ligand>
</feature>
<dbReference type="EMBL" id="CP034170">
    <property type="protein sequence ID" value="AZI57276.1"/>
    <property type="molecule type" value="Genomic_DNA"/>
</dbReference>
<comment type="pathway">
    <text evidence="5">Cofactor metabolism; pyridoxal 5'-phosphate salvage; pyridoxal 5'-phosphate from pyridoxamine 5'-phosphate: step 1/1.</text>
</comment>
<dbReference type="KEGG" id="nak:EH165_02975"/>
<comment type="catalytic activity">
    <reaction evidence="5">
        <text>pyridoxine 5'-phosphate + O2 = pyridoxal 5'-phosphate + H2O2</text>
        <dbReference type="Rhea" id="RHEA:15149"/>
        <dbReference type="ChEBI" id="CHEBI:15379"/>
        <dbReference type="ChEBI" id="CHEBI:16240"/>
        <dbReference type="ChEBI" id="CHEBI:58589"/>
        <dbReference type="ChEBI" id="CHEBI:597326"/>
        <dbReference type="EC" id="1.4.3.5"/>
    </reaction>
</comment>
<feature type="binding site" evidence="5 7">
    <location>
        <position position="199"/>
    </location>
    <ligand>
        <name>FMN</name>
        <dbReference type="ChEBI" id="CHEBI:58210"/>
    </ligand>
</feature>
<dbReference type="OrthoDB" id="9780392at2"/>
<comment type="similarity">
    <text evidence="1 5">Belongs to the pyridoxamine 5'-phosphate oxidase family.</text>
</comment>
<feature type="binding site" evidence="5 7">
    <location>
        <position position="112"/>
    </location>
    <ligand>
        <name>FMN</name>
        <dbReference type="ChEBI" id="CHEBI:58210"/>
    </ligand>
</feature>
<dbReference type="AlphaFoldDB" id="A0A3G8ZTA3"/>
<dbReference type="PROSITE" id="PS01064">
    <property type="entry name" value="PYRIDOX_OXIDASE"/>
    <property type="match status" value="1"/>
</dbReference>
<comment type="subunit">
    <text evidence="5">Homodimer.</text>
</comment>
<feature type="binding site" evidence="5 6">
    <location>
        <position position="130"/>
    </location>
    <ligand>
        <name>substrate</name>
    </ligand>
</feature>
<comment type="catalytic activity">
    <reaction evidence="5">
        <text>pyridoxamine 5'-phosphate + O2 + H2O = pyridoxal 5'-phosphate + H2O2 + NH4(+)</text>
        <dbReference type="Rhea" id="RHEA:15817"/>
        <dbReference type="ChEBI" id="CHEBI:15377"/>
        <dbReference type="ChEBI" id="CHEBI:15379"/>
        <dbReference type="ChEBI" id="CHEBI:16240"/>
        <dbReference type="ChEBI" id="CHEBI:28938"/>
        <dbReference type="ChEBI" id="CHEBI:58451"/>
        <dbReference type="ChEBI" id="CHEBI:597326"/>
        <dbReference type="EC" id="1.4.3.5"/>
    </reaction>
</comment>
<evidence type="ECO:0000259" key="9">
    <source>
        <dbReference type="Pfam" id="PF10590"/>
    </source>
</evidence>
<evidence type="ECO:0000256" key="2">
    <source>
        <dbReference type="ARBA" id="ARBA00022630"/>
    </source>
</evidence>
<comment type="pathway">
    <text evidence="5">Cofactor metabolism; pyridoxal 5'-phosphate salvage; pyridoxal 5'-phosphate from pyridoxine 5'-phosphate: step 1/1.</text>
</comment>
<dbReference type="GO" id="GO:0010181">
    <property type="term" value="F:FMN binding"/>
    <property type="evidence" value="ECO:0007669"/>
    <property type="project" value="UniProtKB-UniRule"/>
</dbReference>
<dbReference type="InterPro" id="IPR012349">
    <property type="entry name" value="Split_barrel_FMN-bd"/>
</dbReference>
<feature type="domain" description="Pyridoxine 5'-phosphate oxidase dimerisation C-terminal" evidence="9">
    <location>
        <begin position="186"/>
        <end position="232"/>
    </location>
</feature>
<reference evidence="10 11" key="1">
    <citation type="submission" date="2018-11" db="EMBL/GenBank/DDBJ databases">
        <authorList>
            <person name="Da X."/>
        </authorList>
    </citation>
    <scope>NUCLEOTIDE SEQUENCE [LARGE SCALE GENOMIC DNA]</scope>
    <source>
        <strain evidence="10 11">S14-144</strain>
    </source>
</reference>
<organism evidence="10 11">
    <name type="scientific">Nakamurella antarctica</name>
    <dbReference type="NCBI Taxonomy" id="1902245"/>
    <lineage>
        <taxon>Bacteria</taxon>
        <taxon>Bacillati</taxon>
        <taxon>Actinomycetota</taxon>
        <taxon>Actinomycetes</taxon>
        <taxon>Nakamurellales</taxon>
        <taxon>Nakamurellaceae</taxon>
        <taxon>Nakamurella</taxon>
    </lineage>
</organism>
<feature type="binding site" evidence="5 7">
    <location>
        <begin position="68"/>
        <end position="73"/>
    </location>
    <ligand>
        <name>FMN</name>
        <dbReference type="ChEBI" id="CHEBI:58210"/>
    </ligand>
</feature>
<feature type="binding site" evidence="6">
    <location>
        <begin position="15"/>
        <end position="18"/>
    </location>
    <ligand>
        <name>substrate</name>
    </ligand>
</feature>
<evidence type="ECO:0000256" key="1">
    <source>
        <dbReference type="ARBA" id="ARBA00007301"/>
    </source>
</evidence>
<sequence>MSAPNDDGVDLARMRRSYAGAGLAEEDLAQDWLVQFQLWLSQAVAGGLTEPNAMVLATVDINGAPSARTVLCKGVDHTGVVFYTNYTSTKSADLRSNPAAAVTFPWIDLQRQVHFRGLVTKVDAATTAAYWRTRPRGSQLGAWASPQSTVLGSRRALDDLQTALEVRFGGGPDAVDAPAIPVPPHWGGWRLMPETVEFWQGRLSRMHDRLRYRLNGQNTDGTARWVIERLAP</sequence>
<dbReference type="HAMAP" id="MF_01629">
    <property type="entry name" value="PdxH"/>
    <property type="match status" value="1"/>
</dbReference>
<comment type="function">
    <text evidence="5">Catalyzes the oxidation of either pyridoxine 5'-phosphate (PNP) or pyridoxamine 5'-phosphate (PMP) into pyridoxal 5'-phosphate (PLP).</text>
</comment>
<evidence type="ECO:0000313" key="11">
    <source>
        <dbReference type="Proteomes" id="UP000268084"/>
    </source>
</evidence>
<dbReference type="EC" id="1.4.3.5" evidence="5"/>
<dbReference type="GO" id="GO:0008615">
    <property type="term" value="P:pyridoxine biosynthetic process"/>
    <property type="evidence" value="ECO:0007669"/>
    <property type="project" value="UniProtKB-UniRule"/>
</dbReference>
<evidence type="ECO:0000313" key="10">
    <source>
        <dbReference type="EMBL" id="AZI57276.1"/>
    </source>
</evidence>
<keyword evidence="4 5" id="KW-0560">Oxidoreductase</keyword>
<dbReference type="Pfam" id="PF01243">
    <property type="entry name" value="PNPOx_N"/>
    <property type="match status" value="1"/>
</dbReference>
<evidence type="ECO:0000256" key="7">
    <source>
        <dbReference type="PIRSR" id="PIRSR000190-2"/>
    </source>
</evidence>
<name>A0A3G8ZTA3_9ACTN</name>
<protein>
    <recommendedName>
        <fullName evidence="5">Pyridoxine/pyridoxamine 5'-phosphate oxidase</fullName>
        <ecNumber evidence="5">1.4.3.5</ecNumber>
    </recommendedName>
    <alternativeName>
        <fullName evidence="5">PNP/PMP oxidase</fullName>
        <shortName evidence="5">PNPOx</shortName>
    </alternativeName>
    <alternativeName>
        <fullName evidence="5">Pyridoxal 5'-phosphate synthase</fullName>
    </alternativeName>
</protein>
<keyword evidence="11" id="KW-1185">Reference proteome</keyword>
<dbReference type="Proteomes" id="UP000268084">
    <property type="component" value="Chromosome"/>
</dbReference>
<keyword evidence="5" id="KW-0664">Pyridoxine biosynthesis</keyword>
<evidence type="ECO:0000256" key="6">
    <source>
        <dbReference type="PIRSR" id="PIRSR000190-1"/>
    </source>
</evidence>
<comment type="caution">
    <text evidence="5">Lacks conserved residue(s) required for the propagation of feature annotation.</text>
</comment>
<feature type="binding site" evidence="5 6">
    <location>
        <position position="73"/>
    </location>
    <ligand>
        <name>substrate</name>
    </ligand>
</feature>
<comment type="cofactor">
    <cofactor evidence="5 7">
        <name>FMN</name>
        <dbReference type="ChEBI" id="CHEBI:58210"/>
    </cofactor>
    <text evidence="5 7">Binds 1 FMN per subunit.</text>
</comment>
<evidence type="ECO:0000256" key="4">
    <source>
        <dbReference type="ARBA" id="ARBA00023002"/>
    </source>
</evidence>
<dbReference type="GO" id="GO:0004733">
    <property type="term" value="F:pyridoxamine phosphate oxidase activity"/>
    <property type="evidence" value="ECO:0007669"/>
    <property type="project" value="UniProtKB-UniRule"/>
</dbReference>
<evidence type="ECO:0000256" key="3">
    <source>
        <dbReference type="ARBA" id="ARBA00022643"/>
    </source>
</evidence>
<dbReference type="InterPro" id="IPR019576">
    <property type="entry name" value="Pyridoxamine_oxidase_dimer_C"/>
</dbReference>
<keyword evidence="2 5" id="KW-0285">Flavoprotein</keyword>
<feature type="binding site" evidence="5 6">
    <location>
        <position position="134"/>
    </location>
    <ligand>
        <name>substrate</name>
    </ligand>
</feature>
<dbReference type="InterPro" id="IPR019740">
    <property type="entry name" value="Pyridox_Oxase_CS"/>
</dbReference>
<dbReference type="InterPro" id="IPR011576">
    <property type="entry name" value="Pyridox_Oxase_N"/>
</dbReference>
<feature type="binding site" evidence="5 7">
    <location>
        <position position="90"/>
    </location>
    <ligand>
        <name>FMN</name>
        <dbReference type="ChEBI" id="CHEBI:58210"/>
    </ligand>
</feature>
<dbReference type="Pfam" id="PF10590">
    <property type="entry name" value="PNP_phzG_C"/>
    <property type="match status" value="1"/>
</dbReference>
<keyword evidence="3 5" id="KW-0288">FMN</keyword>
<dbReference type="InterPro" id="IPR000659">
    <property type="entry name" value="Pyridox_Oxase"/>
</dbReference>
<feature type="domain" description="Pyridoxamine 5'-phosphate oxidase N-terminal" evidence="8">
    <location>
        <begin position="41"/>
        <end position="157"/>
    </location>
</feature>
<dbReference type="NCBIfam" id="TIGR00558">
    <property type="entry name" value="pdxH"/>
    <property type="match status" value="1"/>
</dbReference>
<evidence type="ECO:0000259" key="8">
    <source>
        <dbReference type="Pfam" id="PF01243"/>
    </source>
</evidence>
<feature type="binding site" evidence="5 7">
    <location>
        <begin position="83"/>
        <end position="84"/>
    </location>
    <ligand>
        <name>FMN</name>
        <dbReference type="ChEBI" id="CHEBI:58210"/>
    </ligand>
</feature>
<dbReference type="UniPathway" id="UPA01068">
    <property type="reaction ID" value="UER00304"/>
</dbReference>
<dbReference type="PANTHER" id="PTHR10851:SF0">
    <property type="entry name" value="PYRIDOXINE-5'-PHOSPHATE OXIDASE"/>
    <property type="match status" value="1"/>
</dbReference>
<feature type="binding site" evidence="5 7">
    <location>
        <position position="209"/>
    </location>
    <ligand>
        <name>FMN</name>
        <dbReference type="ChEBI" id="CHEBI:58210"/>
    </ligand>
</feature>
<reference evidence="10 11" key="2">
    <citation type="submission" date="2018-12" db="EMBL/GenBank/DDBJ databases">
        <title>Nakamurella antarcticus sp. nov., isolated from Antarctica South Shetland Islands soil.</title>
        <authorList>
            <person name="Peng F."/>
        </authorList>
    </citation>
    <scope>NUCLEOTIDE SEQUENCE [LARGE SCALE GENOMIC DNA]</scope>
    <source>
        <strain evidence="10 11">S14-144</strain>
    </source>
</reference>